<feature type="domain" description="Mab-21-like nucleotidyltransferase" evidence="3">
    <location>
        <begin position="343"/>
        <end position="528"/>
    </location>
</feature>
<dbReference type="GO" id="GO:2000042">
    <property type="term" value="P:negative regulation of double-strand break repair via homologous recombination"/>
    <property type="evidence" value="ECO:0007669"/>
    <property type="project" value="TreeGrafter"/>
</dbReference>
<accession>A0A151M5H2</accession>
<dbReference type="GO" id="GO:0038001">
    <property type="term" value="P:paracrine signaling"/>
    <property type="evidence" value="ECO:0007669"/>
    <property type="project" value="TreeGrafter"/>
</dbReference>
<dbReference type="GO" id="GO:0002218">
    <property type="term" value="P:activation of innate immune response"/>
    <property type="evidence" value="ECO:0007669"/>
    <property type="project" value="TreeGrafter"/>
</dbReference>
<organism evidence="5 6">
    <name type="scientific">Alligator mississippiensis</name>
    <name type="common">American alligator</name>
    <dbReference type="NCBI Taxonomy" id="8496"/>
    <lineage>
        <taxon>Eukaryota</taxon>
        <taxon>Metazoa</taxon>
        <taxon>Chordata</taxon>
        <taxon>Craniata</taxon>
        <taxon>Vertebrata</taxon>
        <taxon>Euteleostomi</taxon>
        <taxon>Archelosauria</taxon>
        <taxon>Archosauria</taxon>
        <taxon>Crocodylia</taxon>
        <taxon>Alligatoridae</taxon>
        <taxon>Alligatorinae</taxon>
        <taxon>Alligator</taxon>
    </lineage>
</organism>
<dbReference type="Proteomes" id="UP000050525">
    <property type="component" value="Unassembled WGS sequence"/>
</dbReference>
<comment type="caution">
    <text evidence="5">The sequence shown here is derived from an EMBL/GenBank/DDBJ whole genome shotgun (WGS) entry which is preliminary data.</text>
</comment>
<dbReference type="PANTHER" id="PTHR10656:SF35">
    <property type="entry name" value="CYCLIC GMP-AMP SYNTHASE"/>
    <property type="match status" value="1"/>
</dbReference>
<reference evidence="5 6" key="1">
    <citation type="journal article" date="2012" name="Genome Biol.">
        <title>Sequencing three crocodilian genomes to illuminate the evolution of archosaurs and amniotes.</title>
        <authorList>
            <person name="St John J.A."/>
            <person name="Braun E.L."/>
            <person name="Isberg S.R."/>
            <person name="Miles L.G."/>
            <person name="Chong A.Y."/>
            <person name="Gongora J."/>
            <person name="Dalzell P."/>
            <person name="Moran C."/>
            <person name="Bed'hom B."/>
            <person name="Abzhanov A."/>
            <person name="Burgess S.C."/>
            <person name="Cooksey A.M."/>
            <person name="Castoe T.A."/>
            <person name="Crawford N.G."/>
            <person name="Densmore L.D."/>
            <person name="Drew J.C."/>
            <person name="Edwards S.V."/>
            <person name="Faircloth B.C."/>
            <person name="Fujita M.K."/>
            <person name="Greenwold M.J."/>
            <person name="Hoffmann F.G."/>
            <person name="Howard J.M."/>
            <person name="Iguchi T."/>
            <person name="Janes D.E."/>
            <person name="Khan S.Y."/>
            <person name="Kohno S."/>
            <person name="de Koning A.J."/>
            <person name="Lance S.L."/>
            <person name="McCarthy F.M."/>
            <person name="McCormack J.E."/>
            <person name="Merchant M.E."/>
            <person name="Peterson D.G."/>
            <person name="Pollock D.D."/>
            <person name="Pourmand N."/>
            <person name="Raney B.J."/>
            <person name="Roessler K.A."/>
            <person name="Sanford J.R."/>
            <person name="Sawyer R.H."/>
            <person name="Schmidt C.J."/>
            <person name="Triplett E.W."/>
            <person name="Tuberville T.D."/>
            <person name="Venegas-Anaya M."/>
            <person name="Howard J.T."/>
            <person name="Jarvis E.D."/>
            <person name="Guillette L.J.Jr."/>
            <person name="Glenn T.C."/>
            <person name="Green R.E."/>
            <person name="Ray D.A."/>
        </authorList>
    </citation>
    <scope>NUCLEOTIDE SEQUENCE [LARGE SCALE GENOMIC DNA]</scope>
    <source>
        <strain evidence="5">KSC_2009_1</strain>
    </source>
</reference>
<evidence type="ECO:0000256" key="1">
    <source>
        <dbReference type="ARBA" id="ARBA00008307"/>
    </source>
</evidence>
<comment type="similarity">
    <text evidence="1">Belongs to the mab-21 family.</text>
</comment>
<dbReference type="GO" id="GO:0035861">
    <property type="term" value="C:site of double-strand break"/>
    <property type="evidence" value="ECO:0007669"/>
    <property type="project" value="TreeGrafter"/>
</dbReference>
<feature type="compositionally biased region" description="Basic and acidic residues" evidence="2">
    <location>
        <begin position="152"/>
        <end position="161"/>
    </location>
</feature>
<dbReference type="GO" id="GO:0006974">
    <property type="term" value="P:DNA damage response"/>
    <property type="evidence" value="ECO:0007669"/>
    <property type="project" value="TreeGrafter"/>
</dbReference>
<feature type="region of interest" description="Disordered" evidence="2">
    <location>
        <begin position="220"/>
        <end position="258"/>
    </location>
</feature>
<dbReference type="eggNOG" id="KOG3963">
    <property type="taxonomic scope" value="Eukaryota"/>
</dbReference>
<evidence type="ECO:0000259" key="3">
    <source>
        <dbReference type="Pfam" id="PF03281"/>
    </source>
</evidence>
<dbReference type="GO" id="GO:0005829">
    <property type="term" value="C:cytosol"/>
    <property type="evidence" value="ECO:0007669"/>
    <property type="project" value="TreeGrafter"/>
</dbReference>
<name>A0A151M5H2_ALLMI</name>
<dbReference type="Pfam" id="PF03281">
    <property type="entry name" value="Mab-21"/>
    <property type="match status" value="1"/>
</dbReference>
<dbReference type="GO" id="GO:0003690">
    <property type="term" value="F:double-stranded DNA binding"/>
    <property type="evidence" value="ECO:0007669"/>
    <property type="project" value="TreeGrafter"/>
</dbReference>
<keyword evidence="6" id="KW-1185">Reference proteome</keyword>
<feature type="compositionally biased region" description="Polar residues" evidence="2">
    <location>
        <begin position="120"/>
        <end position="130"/>
    </location>
</feature>
<sequence>MYPAILQVPFRSKTRLLVTHFAIRNNASKLPQSLRCHSTWPKRDHAKMPKLAPGKKSPTPESTKQKKVSQRKAGCGRDKTTQYNEEPDCPGVVAHPQFLSEVAEFAVSTPGQKLWALVSPKSSKQLSKSDPQQRRRSKAPGECEAPGAISEVPEKVPDKRQSKQSIRTNKSKQEGNAPQRKARGRQGKGTVNEEGMESSTFAAPVSALDVPEFEARRKSIGQEAQRLQSPKRLLERCPRTKRAPSAQKKKESAGASLGQAYSRPALSDLCDGSEVAVATLPKPSQDVIFRIKERVKSLPLKHDERAKAAGIINEFIDSFISYLKKCEERPYFKEVTKMTTGSYYEFVKVAHPDEFDVMLSLPVPKYVRYEEIAGYTGLYYKVTLERNTRSFPTPFLLDDRSTVSPVKVLEEFRKHVNQFINSHYQVRFPGWNMKPQRKKPNCPAVTVMVLDDKGSEVISMDLVPALEISASWPVSCGVGKDVEKWLGKKSMRWRNKSFYFVAKQPPGEDNKETWRISFSHIEKKILNNHGNTKTCCESYGTKCCRKICIRLLKSLISELKKQYPRQLSHMCSYYAKTSFLHTLTQETPFRLRLPTTPQLHRGQKDLVLLEIQTVSRPGDMLDSGSSGNNMNEEGFNLQSTASIKVLLHFQVSMGSEVKQSKCFKKAA</sequence>
<dbReference type="Pfam" id="PF20266">
    <property type="entry name" value="Mab-21_C"/>
    <property type="match status" value="1"/>
</dbReference>
<dbReference type="GO" id="GO:0032481">
    <property type="term" value="P:positive regulation of type I interferon production"/>
    <property type="evidence" value="ECO:0007669"/>
    <property type="project" value="TreeGrafter"/>
</dbReference>
<dbReference type="GO" id="GO:0005634">
    <property type="term" value="C:nucleus"/>
    <property type="evidence" value="ECO:0007669"/>
    <property type="project" value="TreeGrafter"/>
</dbReference>
<evidence type="ECO:0000313" key="6">
    <source>
        <dbReference type="Proteomes" id="UP000050525"/>
    </source>
</evidence>
<dbReference type="PANTHER" id="PTHR10656">
    <property type="entry name" value="CELL FATE DETERMINING PROTEIN MAB21-RELATED"/>
    <property type="match status" value="1"/>
</dbReference>
<dbReference type="InterPro" id="IPR024810">
    <property type="entry name" value="MAB21L/cGLR"/>
</dbReference>
<dbReference type="Gene3D" id="1.10.1410.40">
    <property type="match status" value="1"/>
</dbReference>
<evidence type="ECO:0000313" key="5">
    <source>
        <dbReference type="EMBL" id="KYO19748.1"/>
    </source>
</evidence>
<dbReference type="InterPro" id="IPR046903">
    <property type="entry name" value="Mab-21-like_nuc_Trfase"/>
</dbReference>
<dbReference type="GO" id="GO:0061501">
    <property type="term" value="F:2',3'-cyclic GMP-AMP synthase activity"/>
    <property type="evidence" value="ECO:0007669"/>
    <property type="project" value="TreeGrafter"/>
</dbReference>
<feature type="region of interest" description="Disordered" evidence="2">
    <location>
        <begin position="119"/>
        <end position="203"/>
    </location>
</feature>
<dbReference type="SMART" id="SM01265">
    <property type="entry name" value="Mab-21"/>
    <property type="match status" value="1"/>
</dbReference>
<dbReference type="EMBL" id="AKHW03006558">
    <property type="protein sequence ID" value="KYO19748.1"/>
    <property type="molecule type" value="Genomic_DNA"/>
</dbReference>
<dbReference type="GO" id="GO:0071360">
    <property type="term" value="P:cellular response to exogenous dsRNA"/>
    <property type="evidence" value="ECO:0007669"/>
    <property type="project" value="TreeGrafter"/>
</dbReference>
<dbReference type="InterPro" id="IPR046906">
    <property type="entry name" value="Mab-21_HhH/H2TH-like"/>
</dbReference>
<dbReference type="GO" id="GO:0002230">
    <property type="term" value="P:positive regulation of defense response to virus by host"/>
    <property type="evidence" value="ECO:0007669"/>
    <property type="project" value="TreeGrafter"/>
</dbReference>
<dbReference type="STRING" id="8496.A0A151M5H2"/>
<dbReference type="Gene3D" id="3.30.460.90">
    <property type="match status" value="1"/>
</dbReference>
<gene>
    <name evidence="5" type="ORF">Y1Q_0021023</name>
</gene>
<feature type="domain" description="Mab-21-like HhH/H2TH-like" evidence="4">
    <location>
        <begin position="544"/>
        <end position="586"/>
    </location>
</feature>
<dbReference type="GO" id="GO:0003682">
    <property type="term" value="F:chromatin binding"/>
    <property type="evidence" value="ECO:0007669"/>
    <property type="project" value="TreeGrafter"/>
</dbReference>
<feature type="region of interest" description="Disordered" evidence="2">
    <location>
        <begin position="34"/>
        <end position="90"/>
    </location>
</feature>
<evidence type="ECO:0000256" key="2">
    <source>
        <dbReference type="SAM" id="MobiDB-lite"/>
    </source>
</evidence>
<dbReference type="AlphaFoldDB" id="A0A151M5H2"/>
<protein>
    <submittedName>
        <fullName evidence="5">Uncharacterized protein</fullName>
    </submittedName>
</protein>
<evidence type="ECO:0000259" key="4">
    <source>
        <dbReference type="Pfam" id="PF20266"/>
    </source>
</evidence>
<proteinExistence type="inferred from homology"/>